<comment type="caution">
    <text evidence="2">The sequence shown here is derived from an EMBL/GenBank/DDBJ whole genome shotgun (WGS) entry which is preliminary data.</text>
</comment>
<sequence>MTDEHVGPVEDQRAATPTPDADATPASPAEPSIPPPSPTAGNADLYAWDFRSLPRPDTPPGRSITLPRVDEAIAPIHSTQPQTKKDTPPVRGRTKERSVDPGSRRKIRPRTLVPRIRIVPPTPPPSKRSRRQSPSPSPTWFPLPLGGRFRFSGEQGTLIIEERPQNLEIPEQIRTEAQRIQLDGIERLLKRETDVCKTILAKYLTREELAEAERLKELDDTSWGKWVMKKDVEYGFWDEVLSADGLLQEEIQRKMCDFITEESDKKDRRNHRRKSFIEETQRRLRLMNEEKRRQSSIEKQRLLEEDEQAQKETAMLRKAMSQKSASLTQPRKPVPRKRLQYPNPRGANSPKPSGSPATNVLDAPISQEDEGLQLAIAMSLAENTPPRDSSTEAVAEYAPSRNSSTDAVAEGGDPRTDEDDLQTAIALSKQKEAWWKSAR</sequence>
<evidence type="ECO:0000256" key="1">
    <source>
        <dbReference type="SAM" id="MobiDB-lite"/>
    </source>
</evidence>
<feature type="compositionally biased region" description="Low complexity" evidence="1">
    <location>
        <begin position="14"/>
        <end position="30"/>
    </location>
</feature>
<evidence type="ECO:0000313" key="3">
    <source>
        <dbReference type="Proteomes" id="UP000481861"/>
    </source>
</evidence>
<feature type="compositionally biased region" description="Basic and acidic residues" evidence="1">
    <location>
        <begin position="83"/>
        <end position="103"/>
    </location>
</feature>
<dbReference type="InterPro" id="IPR003903">
    <property type="entry name" value="UIM_dom"/>
</dbReference>
<feature type="compositionally biased region" description="Basic and acidic residues" evidence="1">
    <location>
        <begin position="1"/>
        <end position="13"/>
    </location>
</feature>
<reference evidence="2 3" key="1">
    <citation type="submission" date="2020-01" db="EMBL/GenBank/DDBJ databases">
        <authorList>
            <consortium name="DOE Joint Genome Institute"/>
            <person name="Haridas S."/>
            <person name="Albert R."/>
            <person name="Binder M."/>
            <person name="Bloem J."/>
            <person name="Labutti K."/>
            <person name="Salamov A."/>
            <person name="Andreopoulos B."/>
            <person name="Baker S.E."/>
            <person name="Barry K."/>
            <person name="Bills G."/>
            <person name="Bluhm B.H."/>
            <person name="Cannon C."/>
            <person name="Castanera R."/>
            <person name="Culley D.E."/>
            <person name="Daum C."/>
            <person name="Ezra D."/>
            <person name="Gonzalez J.B."/>
            <person name="Henrissat B."/>
            <person name="Kuo A."/>
            <person name="Liang C."/>
            <person name="Lipzen A."/>
            <person name="Lutzoni F."/>
            <person name="Magnuson J."/>
            <person name="Mondo S."/>
            <person name="Nolan M."/>
            <person name="Ohm R."/>
            <person name="Pangilinan J."/>
            <person name="Park H.-J.H."/>
            <person name="Ramirez L."/>
            <person name="Alfaro M."/>
            <person name="Sun H."/>
            <person name="Tritt A."/>
            <person name="Yoshinaga Y."/>
            <person name="Zwiers L.-H.L."/>
            <person name="Turgeon B.G."/>
            <person name="Goodwin S.B."/>
            <person name="Spatafora J.W."/>
            <person name="Crous P.W."/>
            <person name="Grigoriev I.V."/>
        </authorList>
    </citation>
    <scope>NUCLEOTIDE SEQUENCE [LARGE SCALE GENOMIC DNA]</scope>
    <source>
        <strain evidence="2 3">CBS 611.86</strain>
    </source>
</reference>
<feature type="region of interest" description="Disordered" evidence="1">
    <location>
        <begin position="287"/>
        <end position="423"/>
    </location>
</feature>
<accession>A0A7C8MGK4</accession>
<organism evidence="2 3">
    <name type="scientific">Massariosphaeria phaeospora</name>
    <dbReference type="NCBI Taxonomy" id="100035"/>
    <lineage>
        <taxon>Eukaryota</taxon>
        <taxon>Fungi</taxon>
        <taxon>Dikarya</taxon>
        <taxon>Ascomycota</taxon>
        <taxon>Pezizomycotina</taxon>
        <taxon>Dothideomycetes</taxon>
        <taxon>Pleosporomycetidae</taxon>
        <taxon>Pleosporales</taxon>
        <taxon>Pleosporales incertae sedis</taxon>
        <taxon>Massariosphaeria</taxon>
    </lineage>
</organism>
<dbReference type="Pfam" id="PF02809">
    <property type="entry name" value="UIM"/>
    <property type="match status" value="2"/>
</dbReference>
<gene>
    <name evidence="2" type="ORF">BDV95DRAFT_601434</name>
</gene>
<dbReference type="Gene3D" id="6.10.140.100">
    <property type="match status" value="1"/>
</dbReference>
<protein>
    <submittedName>
        <fullName evidence="2">Uncharacterized protein</fullName>
    </submittedName>
</protein>
<dbReference type="PROSITE" id="PS50330">
    <property type="entry name" value="UIM"/>
    <property type="match status" value="1"/>
</dbReference>
<proteinExistence type="predicted"/>
<keyword evidence="3" id="KW-1185">Reference proteome</keyword>
<dbReference type="Proteomes" id="UP000481861">
    <property type="component" value="Unassembled WGS sequence"/>
</dbReference>
<dbReference type="SMART" id="SM00726">
    <property type="entry name" value="UIM"/>
    <property type="match status" value="2"/>
</dbReference>
<evidence type="ECO:0000313" key="2">
    <source>
        <dbReference type="EMBL" id="KAF2877019.1"/>
    </source>
</evidence>
<feature type="compositionally biased region" description="Basic and acidic residues" evidence="1">
    <location>
        <begin position="287"/>
        <end position="303"/>
    </location>
</feature>
<name>A0A7C8MGK4_9PLEO</name>
<feature type="region of interest" description="Disordered" evidence="1">
    <location>
        <begin position="1"/>
        <end position="145"/>
    </location>
</feature>
<dbReference type="AlphaFoldDB" id="A0A7C8MGK4"/>
<dbReference type="EMBL" id="JAADJZ010000002">
    <property type="protein sequence ID" value="KAF2877019.1"/>
    <property type="molecule type" value="Genomic_DNA"/>
</dbReference>